<reference evidence="2" key="2">
    <citation type="journal article" date="2015" name="Fish Shellfish Immunol.">
        <title>Early steps in the European eel (Anguilla anguilla)-Vibrio vulnificus interaction in the gills: Role of the RtxA13 toxin.</title>
        <authorList>
            <person name="Callol A."/>
            <person name="Pajuelo D."/>
            <person name="Ebbesson L."/>
            <person name="Teles M."/>
            <person name="MacKenzie S."/>
            <person name="Amaro C."/>
        </authorList>
    </citation>
    <scope>NUCLEOTIDE SEQUENCE</scope>
</reference>
<organism evidence="2">
    <name type="scientific">Anguilla anguilla</name>
    <name type="common">European freshwater eel</name>
    <name type="synonym">Muraena anguilla</name>
    <dbReference type="NCBI Taxonomy" id="7936"/>
    <lineage>
        <taxon>Eukaryota</taxon>
        <taxon>Metazoa</taxon>
        <taxon>Chordata</taxon>
        <taxon>Craniata</taxon>
        <taxon>Vertebrata</taxon>
        <taxon>Euteleostomi</taxon>
        <taxon>Actinopterygii</taxon>
        <taxon>Neopterygii</taxon>
        <taxon>Teleostei</taxon>
        <taxon>Anguilliformes</taxon>
        <taxon>Anguillidae</taxon>
        <taxon>Anguilla</taxon>
    </lineage>
</organism>
<evidence type="ECO:0000256" key="1">
    <source>
        <dbReference type="SAM" id="SignalP"/>
    </source>
</evidence>
<dbReference type="EMBL" id="GBXM01003574">
    <property type="protein sequence ID" value="JAI05004.1"/>
    <property type="molecule type" value="Transcribed_RNA"/>
</dbReference>
<name>A0A0E9XTK0_ANGAN</name>
<reference evidence="2" key="1">
    <citation type="submission" date="2014-11" db="EMBL/GenBank/DDBJ databases">
        <authorList>
            <person name="Amaro Gonzalez C."/>
        </authorList>
    </citation>
    <scope>NUCLEOTIDE SEQUENCE</scope>
</reference>
<sequence>MVQIGFCAVFPILFFTQVNQAFVEYIEWCHCNTTVLPDWLCNSVVFQLLVGTFESLGVGGACTFHQTLTGFVFLALIKSLLGCFSALSSFRIKQIEKYFYLQEVEGYYTMN</sequence>
<feature type="chain" id="PRO_5002435479" evidence="1">
    <location>
        <begin position="22"/>
        <end position="111"/>
    </location>
</feature>
<feature type="signal peptide" evidence="1">
    <location>
        <begin position="1"/>
        <end position="21"/>
    </location>
</feature>
<dbReference type="AlphaFoldDB" id="A0A0E9XTK0"/>
<keyword evidence="1" id="KW-0732">Signal</keyword>
<evidence type="ECO:0000313" key="2">
    <source>
        <dbReference type="EMBL" id="JAI05004.1"/>
    </source>
</evidence>
<protein>
    <submittedName>
        <fullName evidence="2">Uncharacterized protein</fullName>
    </submittedName>
</protein>
<accession>A0A0E9XTK0</accession>
<proteinExistence type="predicted"/>